<feature type="transmembrane region" description="Helical" evidence="1">
    <location>
        <begin position="9"/>
        <end position="31"/>
    </location>
</feature>
<keyword evidence="1" id="KW-0812">Transmembrane</keyword>
<dbReference type="AlphaFoldDB" id="A0A9D2MUN0"/>
<comment type="caution">
    <text evidence="2">The sequence shown here is derived from an EMBL/GenBank/DDBJ whole genome shotgun (WGS) entry which is preliminary data.</text>
</comment>
<organism evidence="2 3">
    <name type="scientific">Candidatus Acutalibacter pullicola</name>
    <dbReference type="NCBI Taxonomy" id="2838417"/>
    <lineage>
        <taxon>Bacteria</taxon>
        <taxon>Bacillati</taxon>
        <taxon>Bacillota</taxon>
        <taxon>Clostridia</taxon>
        <taxon>Eubacteriales</taxon>
        <taxon>Acutalibacteraceae</taxon>
        <taxon>Acutalibacter</taxon>
    </lineage>
</organism>
<reference evidence="2" key="2">
    <citation type="submission" date="2021-04" db="EMBL/GenBank/DDBJ databases">
        <authorList>
            <person name="Gilroy R."/>
        </authorList>
    </citation>
    <scope>NUCLEOTIDE SEQUENCE</scope>
    <source>
        <strain evidence="2">CHK185-1770</strain>
    </source>
</reference>
<accession>A0A9D2MUN0</accession>
<dbReference type="Proteomes" id="UP000826793">
    <property type="component" value="Unassembled WGS sequence"/>
</dbReference>
<evidence type="ECO:0000313" key="3">
    <source>
        <dbReference type="Proteomes" id="UP000826793"/>
    </source>
</evidence>
<dbReference type="EMBL" id="DWXG01000037">
    <property type="protein sequence ID" value="HJB97827.1"/>
    <property type="molecule type" value="Genomic_DNA"/>
</dbReference>
<sequence>MTVTDMQDFIANFVPGLAGASGTGLAIFYSLVYNGSYMIPEIVLTCVVGFLLMQFAGKQILEKDPG</sequence>
<gene>
    <name evidence="2" type="ORF">H9710_04525</name>
</gene>
<evidence type="ECO:0000256" key="1">
    <source>
        <dbReference type="SAM" id="Phobius"/>
    </source>
</evidence>
<name>A0A9D2MUN0_9FIRM</name>
<reference evidence="2" key="1">
    <citation type="journal article" date="2021" name="PeerJ">
        <title>Extensive microbial diversity within the chicken gut microbiome revealed by metagenomics and culture.</title>
        <authorList>
            <person name="Gilroy R."/>
            <person name="Ravi A."/>
            <person name="Getino M."/>
            <person name="Pursley I."/>
            <person name="Horton D.L."/>
            <person name="Alikhan N.F."/>
            <person name="Baker D."/>
            <person name="Gharbi K."/>
            <person name="Hall N."/>
            <person name="Watson M."/>
            <person name="Adriaenssens E.M."/>
            <person name="Foster-Nyarko E."/>
            <person name="Jarju S."/>
            <person name="Secka A."/>
            <person name="Antonio M."/>
            <person name="Oren A."/>
            <person name="Chaudhuri R.R."/>
            <person name="La Ragione R."/>
            <person name="Hildebrand F."/>
            <person name="Pallen M.J."/>
        </authorList>
    </citation>
    <scope>NUCLEOTIDE SEQUENCE</scope>
    <source>
        <strain evidence="2">CHK185-1770</strain>
    </source>
</reference>
<feature type="transmembrane region" description="Helical" evidence="1">
    <location>
        <begin position="37"/>
        <end position="56"/>
    </location>
</feature>
<keyword evidence="1" id="KW-0472">Membrane</keyword>
<keyword evidence="1" id="KW-1133">Transmembrane helix</keyword>
<dbReference type="Gene3D" id="1.10.1760.20">
    <property type="match status" value="1"/>
</dbReference>
<proteinExistence type="predicted"/>
<evidence type="ECO:0000313" key="2">
    <source>
        <dbReference type="EMBL" id="HJB97827.1"/>
    </source>
</evidence>
<protein>
    <submittedName>
        <fullName evidence="2">Uncharacterized protein</fullName>
    </submittedName>
</protein>